<feature type="compositionally biased region" description="Basic and acidic residues" evidence="1">
    <location>
        <begin position="758"/>
        <end position="767"/>
    </location>
</feature>
<dbReference type="InterPro" id="IPR041788">
    <property type="entry name" value="FARP1/FARP2/FRMD7_FERM_C"/>
</dbReference>
<feature type="compositionally biased region" description="Low complexity" evidence="1">
    <location>
        <begin position="254"/>
        <end position="268"/>
    </location>
</feature>
<feature type="region of interest" description="Disordered" evidence="1">
    <location>
        <begin position="2418"/>
        <end position="2657"/>
    </location>
</feature>
<dbReference type="Pfam" id="PF09380">
    <property type="entry name" value="FERM_C"/>
    <property type="match status" value="1"/>
</dbReference>
<dbReference type="CDD" id="cd13193">
    <property type="entry name" value="FERM_C_FARP1-like"/>
    <property type="match status" value="1"/>
</dbReference>
<dbReference type="InterPro" id="IPR018980">
    <property type="entry name" value="FERM_PH-like_C"/>
</dbReference>
<feature type="compositionally biased region" description="Basic and acidic residues" evidence="1">
    <location>
        <begin position="2602"/>
        <end position="2613"/>
    </location>
</feature>
<feature type="region of interest" description="Disordered" evidence="1">
    <location>
        <begin position="1730"/>
        <end position="1750"/>
    </location>
</feature>
<feature type="compositionally biased region" description="Basic and acidic residues" evidence="1">
    <location>
        <begin position="2030"/>
        <end position="2061"/>
    </location>
</feature>
<gene>
    <name evidence="3" type="ORF">TCEB3V08_LOCUS3682</name>
</gene>
<dbReference type="SUPFAM" id="SSF50729">
    <property type="entry name" value="PH domain-like"/>
    <property type="match status" value="1"/>
</dbReference>
<dbReference type="InterPro" id="IPR011993">
    <property type="entry name" value="PH-like_dom_sf"/>
</dbReference>
<feature type="region of interest" description="Disordered" evidence="1">
    <location>
        <begin position="758"/>
        <end position="777"/>
    </location>
</feature>
<feature type="region of interest" description="Disordered" evidence="1">
    <location>
        <begin position="198"/>
        <end position="311"/>
    </location>
</feature>
<feature type="compositionally biased region" description="Low complexity" evidence="1">
    <location>
        <begin position="447"/>
        <end position="462"/>
    </location>
</feature>
<feature type="region of interest" description="Disordered" evidence="1">
    <location>
        <begin position="2090"/>
        <end position="2127"/>
    </location>
</feature>
<feature type="compositionally biased region" description="Basic residues" evidence="1">
    <location>
        <begin position="2587"/>
        <end position="2601"/>
    </location>
</feature>
<accession>A0A7R9CH68</accession>
<feature type="region of interest" description="Disordered" evidence="1">
    <location>
        <begin position="1467"/>
        <end position="1524"/>
    </location>
</feature>
<feature type="compositionally biased region" description="Low complexity" evidence="1">
    <location>
        <begin position="1735"/>
        <end position="1748"/>
    </location>
</feature>
<dbReference type="EMBL" id="OC317389">
    <property type="protein sequence ID" value="CAD7396572.1"/>
    <property type="molecule type" value="Genomic_DNA"/>
</dbReference>
<feature type="compositionally biased region" description="Polar residues" evidence="1">
    <location>
        <begin position="2189"/>
        <end position="2222"/>
    </location>
</feature>
<feature type="compositionally biased region" description="Polar residues" evidence="1">
    <location>
        <begin position="2449"/>
        <end position="2467"/>
    </location>
</feature>
<feature type="compositionally biased region" description="Low complexity" evidence="1">
    <location>
        <begin position="2632"/>
        <end position="2647"/>
    </location>
</feature>
<evidence type="ECO:0000259" key="2">
    <source>
        <dbReference type="PROSITE" id="PS50057"/>
    </source>
</evidence>
<feature type="compositionally biased region" description="Basic and acidic residues" evidence="1">
    <location>
        <begin position="232"/>
        <end position="241"/>
    </location>
</feature>
<protein>
    <recommendedName>
        <fullName evidence="2">FERM domain-containing protein</fullName>
    </recommendedName>
</protein>
<sequence>MENHKKHAGQSPAEADLNLLETSRRCELYGMKMHAAKDHEGVPLNLAVAHMGIVVFQNYTKINTFSWAKIRKISFKRKRFLIKLHPEGYGYYKDTVEFFFEGRNECKNFWKKCVENHGFFRCSAVKHVPRQKTRVLSRGSSFRLVTTGYIPPRSQSFRHSSSVHSSVANVGTSLSAHPLLPLGENAVAGTPASLSCGSMNLSSLSRDHRRHHHQPHPQSPSMTATSSPTHTADIHDFDTRDFVVAPTLTPSPPLTTSLSPGTSVTSSPQHFYPRSANTGSGHPNTDDEEQEYSTSNNLQSPYHHRSTGQQTCTHRITTSPIQTIATIPPVTTTPPLSETNILTNSNNSNAFKTNFNSRYDWQRSASCKNLRTENKLYYGSEKNVDTPSPYNDSTRGYYDSIYRQERLLDAPVTRYDDSRRVCYSAAGSKTNSVDRGSDAVPDTKIYSSSYPGTTSSLSTESGGADEPGMMEGGSDCILIGAGDTGSQEDILFSNDDLSHDSYELLEREQDEDADGDDEREMEGELNRRVKIYSATRTCSIDSSGDNLPLDDIIEESRKRIGRSPETEGVFFMDSDEVELTGSSHSYIKAVDSRRHLNIEVADKGIGSIDYRDVVDSRRQVNMADKGIGSIDYREDYMIRDESSYVQVPLVTEVKRDVTKSGTLHVYQSEEQFVITNMQSPVNVEINKFGFDKIQDIKPQLKSQDFRTSLEYSKEISENNAQTHFSEYNVKCEPGLVIGFHDKDDISRSNTSLHAHVMGERAHSDSHSCVRQGPGLSKRRTLTHQKSIDLTPAESGEIGGVGEGSESVLDLTTVGMTCTSELNIPYTLHKRHAMNGTVPSVGTSQSCKDLGALASSEQSAESLEQQKVMLSDLHKIKDLNLKETKSVEIKSQEILVNKVCSESPNKEGKHSKYLKSSWEDISSDYVADVFDKSSLDNVRDFGFEEFSLKGSSGFEQAHKVKDFDCDKEIKLMMGVSREIKPFEEMVGRNDEKTSEIYSSEVDVRNVSYQEENKSCTNSFKDGSMLNDRNKIKSPVGSIDKEKEMNRISGKNKIKTPTSSVDKEKEILVSGDRTRIKTPVTSIEREKEIVGNKHITPVSSFDKDNEIKGDKKKMKSPISTSERSKEIVGDKKKLKTPISSFDREKETITDKKKLKTPISSFDKEKEIKGDKKKLKTPISSFDKEKEIVGDKKKLKTPINSFDREKEIAGERRKIKTPLSSFDREKEIVGDKKKIKTPVSSFDREKEIGEKKKIRTPVSSFDKEKGIIMIGEKKRVKTPVSSFDKDKEFIVIDGKKTWRTPVSSFDKEKEMGIGEKKRIRTPVSSIDKETEIIVIDSEEEMNNIVSSFDEERGIIVISEEKTKPAANRDVISNTDQYFLRRISAMTSSDDELNKIVITSDDEEMKRVITSSDEEMKRVITSSDEEMKRVTTSSDEEMKRVITSSDEEIKRVITSSDEEIKRVITSSDDEKVMSFDPHTESKKETIINSDEERKQTVFSSSDDEKKKPGTTRISSWEQEFPTAPLIPRKRDRSPILFARLGLSEGSAFSPVHSSPTSSKRAKSLDAPVVSVHHLPPAYAFSSKDDTLDNSDDSCGKGAKHISSSKQPVGNGAVTKTATPKLGDKALLRKIPSTIVDEDFIEDYTLKVDEQPILYKSVSSERFIEVTAAGKSSPEIIGSKVITLNKDDGAVSPSTDVSTDTDMQPQSETAYYIAKQALNIKSLMKESPRLLSPRLETQISRSSSSPVSPSRSPLHGLEEKVSTLHHFFGNKVKKFIEEASSTESSINIDDGQEPQLNLENIVKKDLLPNDSFEYTTERSAFLLRDTGSSGDYQTFDEIDLPIEFKDEPQRSIELMAKLEVPEDLSGNESASNKSMQEEIEDSNILSIEKKETDTLTPQDEVGSPEQWASAEDMREKLPPGDVGTGEFEINTRDAVRKIPEVLSDYDNLSPPPTFQEEDFIEETPVVPEREFVEIQLVEEDFDKRTSCIKEDILEEVKEDEFEIDFPRSRKEVPVLTQDSDGNWIIQECTQPQENVKLEQDLDKKGESSPETPKDDKSSVERTKSEEEASSSSSLNLPAKKELSSTWRPFLLESSGSSSLEEGFFPPDDSAHLADEEEISSNSNNRDDTFHDDVIDFPTGFGYPCIGSSIGMSGADMIIGGYGGTFALSRTLSRISERSTTSEQERSDLDDDSTKPSSQSPSVDDESLLSSDHQPSLSSDPPSGSAQQPEPKGEESPRVVPMELPVGTSATAPGSLIPPPVPLLSDDDWPSPPTSSSMFETPVVSHVETFYMEIHPEEACKVMVIDSTDPTGEDGSSTDENHTLHDEDDDFMSGFGDDCLSSSAATLDGTVKMVVRPKCPSHYCTGSSLSEDTSMGLSLSEWSSSTGTVRQQCRLHYSSTKSDDTSLDELGPSLSDMGTCVKSSIRSKSPSYYSGAKSDTCLDETSPTRLGKPSNPKSHSYYTASKSLTNVGTSLDDGPAPIMSSERPVKVTRPKVTPYYSSSSSLRETRSLSETRRRDQKLSQDDQIESSPTSQVYGEELGYPSQPQVTERSVKMPVKTKGYSYYSVAKSPPSDGGSSSSLDGSNTVERAPRVPKRKKSQPKRRHRVTVEMEVRDGHIVEVPTAPTQSVTVDTHSLSSDFSEHSPSTHSSESNIFVPKQSSV</sequence>
<feature type="domain" description="FERM" evidence="2">
    <location>
        <begin position="1"/>
        <end position="124"/>
    </location>
</feature>
<dbReference type="InterPro" id="IPR000299">
    <property type="entry name" value="FERM_domain"/>
</dbReference>
<feature type="compositionally biased region" description="Low complexity" evidence="1">
    <location>
        <begin position="2090"/>
        <end position="2099"/>
    </location>
</feature>
<feature type="region of interest" description="Disordered" evidence="1">
    <location>
        <begin position="1853"/>
        <end position="1925"/>
    </location>
</feature>
<feature type="region of interest" description="Disordered" evidence="1">
    <location>
        <begin position="428"/>
        <end position="480"/>
    </location>
</feature>
<feature type="compositionally biased region" description="Low complexity" evidence="1">
    <location>
        <begin position="2565"/>
        <end position="2579"/>
    </location>
</feature>
<evidence type="ECO:0000256" key="1">
    <source>
        <dbReference type="SAM" id="MobiDB-lite"/>
    </source>
</evidence>
<dbReference type="Gene3D" id="2.30.29.30">
    <property type="entry name" value="Pleckstrin-homology domain (PH domain)/Phosphotyrosine-binding domain (PTB)"/>
    <property type="match status" value="1"/>
</dbReference>
<feature type="compositionally biased region" description="Basic and acidic residues" evidence="1">
    <location>
        <begin position="2501"/>
        <end position="2518"/>
    </location>
</feature>
<dbReference type="PANTHER" id="PTHR45858">
    <property type="entry name" value="FERM DOMAIN CONTAINING PROTEIN"/>
    <property type="match status" value="1"/>
</dbReference>
<dbReference type="FunFam" id="2.30.29.30:FF:000002">
    <property type="entry name" value="Band 4.1-like protein 5 isoform 1"/>
    <property type="match status" value="1"/>
</dbReference>
<feature type="region of interest" description="Disordered" evidence="1">
    <location>
        <begin position="2169"/>
        <end position="2272"/>
    </location>
</feature>
<dbReference type="PROSITE" id="PS50057">
    <property type="entry name" value="FERM_3"/>
    <property type="match status" value="1"/>
</dbReference>
<feature type="region of interest" description="Disordered" evidence="1">
    <location>
        <begin position="1576"/>
        <end position="1612"/>
    </location>
</feature>
<feature type="region of interest" description="Disordered" evidence="1">
    <location>
        <begin position="1092"/>
        <end position="1130"/>
    </location>
</feature>
<proteinExistence type="predicted"/>
<feature type="compositionally biased region" description="Polar residues" evidence="1">
    <location>
        <begin position="2619"/>
        <end position="2631"/>
    </location>
</feature>
<feature type="compositionally biased region" description="Polar residues" evidence="1">
    <location>
        <begin position="1597"/>
        <end position="1612"/>
    </location>
</feature>
<organism evidence="3">
    <name type="scientific">Timema cristinae</name>
    <name type="common">Walking stick</name>
    <dbReference type="NCBI Taxonomy" id="61476"/>
    <lineage>
        <taxon>Eukaryota</taxon>
        <taxon>Metazoa</taxon>
        <taxon>Ecdysozoa</taxon>
        <taxon>Arthropoda</taxon>
        <taxon>Hexapoda</taxon>
        <taxon>Insecta</taxon>
        <taxon>Pterygota</taxon>
        <taxon>Neoptera</taxon>
        <taxon>Polyneoptera</taxon>
        <taxon>Phasmatodea</taxon>
        <taxon>Timematodea</taxon>
        <taxon>Timematoidea</taxon>
        <taxon>Timematidae</taxon>
        <taxon>Timema</taxon>
    </lineage>
</organism>
<dbReference type="PANTHER" id="PTHR45858:SF5">
    <property type="entry name" value="MOESIN_EZRIN_RADIXIN HOMOLOG 1"/>
    <property type="match status" value="1"/>
</dbReference>
<feature type="compositionally biased region" description="Low complexity" evidence="1">
    <location>
        <begin position="2418"/>
        <end position="2428"/>
    </location>
</feature>
<feature type="region of interest" description="Disordered" evidence="1">
    <location>
        <begin position="1938"/>
        <end position="1960"/>
    </location>
</feature>
<name>A0A7R9CH68_TIMCR</name>
<dbReference type="SMART" id="SM01196">
    <property type="entry name" value="FERM_C"/>
    <property type="match status" value="1"/>
</dbReference>
<feature type="compositionally biased region" description="Basic and acidic residues" evidence="1">
    <location>
        <begin position="1120"/>
        <end position="1129"/>
    </location>
</feature>
<feature type="compositionally biased region" description="Basic and acidic residues" evidence="1">
    <location>
        <begin position="1467"/>
        <end position="1491"/>
    </location>
</feature>
<reference evidence="3" key="1">
    <citation type="submission" date="2020-11" db="EMBL/GenBank/DDBJ databases">
        <authorList>
            <person name="Tran Van P."/>
        </authorList>
    </citation>
    <scope>NUCLEOTIDE SEQUENCE</scope>
</reference>
<feature type="region of interest" description="Disordered" evidence="1">
    <location>
        <begin position="2002"/>
        <end position="2076"/>
    </location>
</feature>
<dbReference type="GO" id="GO:0005085">
    <property type="term" value="F:guanyl-nucleotide exchange factor activity"/>
    <property type="evidence" value="ECO:0007669"/>
    <property type="project" value="TreeGrafter"/>
</dbReference>
<dbReference type="InterPro" id="IPR051835">
    <property type="entry name" value="RAC1-GEF"/>
</dbReference>
<evidence type="ECO:0000313" key="3">
    <source>
        <dbReference type="EMBL" id="CAD7396572.1"/>
    </source>
</evidence>